<reference evidence="5" key="1">
    <citation type="submission" date="2015-06" db="EMBL/GenBank/DDBJ databases">
        <title>Expansion of signal transduction pathways in fungi by whole-genome duplication.</title>
        <authorList>
            <consortium name="DOE Joint Genome Institute"/>
            <person name="Corrochano L.M."/>
            <person name="Kuo A."/>
            <person name="Marcet-Houben M."/>
            <person name="Polaino S."/>
            <person name="Salamov A."/>
            <person name="Villalobos J.M."/>
            <person name="Alvarez M.I."/>
            <person name="Avalos J."/>
            <person name="Benito E.P."/>
            <person name="Benoit I."/>
            <person name="Burger G."/>
            <person name="Camino L.P."/>
            <person name="Canovas D."/>
            <person name="Cerda-Olmedo E."/>
            <person name="Cheng J.-F."/>
            <person name="Dominguez A."/>
            <person name="Elias M."/>
            <person name="Eslava A.P."/>
            <person name="Glaser F."/>
            <person name="Grimwood J."/>
            <person name="Gutierrez G."/>
            <person name="Heitman J."/>
            <person name="Henrissat B."/>
            <person name="Iturriaga E.A."/>
            <person name="Lang B.F."/>
            <person name="Lavin J.L."/>
            <person name="Lee S."/>
            <person name="Li W."/>
            <person name="Lindquist E."/>
            <person name="Lopez-Garcia S."/>
            <person name="Luque E.M."/>
            <person name="Marcos A.T."/>
            <person name="Martin J."/>
            <person name="McCluskey K."/>
            <person name="Medina H.R."/>
            <person name="Miralles-Duran A."/>
            <person name="Miyazaki A."/>
            <person name="Munoz-Torres E."/>
            <person name="Oguiza J.A."/>
            <person name="Ohm R."/>
            <person name="Olmedo M."/>
            <person name="Orejas M."/>
            <person name="Ortiz-Castellanos L."/>
            <person name="Pisabarro A.G."/>
            <person name="Rodriguez-Romero J."/>
            <person name="Ruiz-Herrera J."/>
            <person name="Ruiz-Vazquez R."/>
            <person name="Sanz C."/>
            <person name="Schackwitz W."/>
            <person name="Schmutz J."/>
            <person name="Shahriari M."/>
            <person name="Shelest E."/>
            <person name="Silva-Franco F."/>
            <person name="Soanes D."/>
            <person name="Syed K."/>
            <person name="Tagua V.G."/>
            <person name="Talbot N.J."/>
            <person name="Thon M."/>
            <person name="De vries R.P."/>
            <person name="Wiebenga A."/>
            <person name="Yadav J.S."/>
            <person name="Braun E.L."/>
            <person name="Baker S."/>
            <person name="Garre V."/>
            <person name="Horwitz B."/>
            <person name="Torres-Martinez S."/>
            <person name="Idnurm A."/>
            <person name="Herrera-Estrella A."/>
            <person name="Gabaldon T."/>
            <person name="Grigoriev I.V."/>
        </authorList>
    </citation>
    <scope>NUCLEOTIDE SEQUENCE [LARGE SCALE GENOMIC DNA]</scope>
    <source>
        <strain evidence="5">NRRL 1555(-)</strain>
    </source>
</reference>
<evidence type="ECO:0000256" key="3">
    <source>
        <dbReference type="SAM" id="MobiDB-lite"/>
    </source>
</evidence>
<dbReference type="RefSeq" id="XP_018296614.1">
    <property type="nucleotide sequence ID" value="XM_018438173.1"/>
</dbReference>
<accession>A0A167PUT8</accession>
<dbReference type="OrthoDB" id="185373at2759"/>
<dbReference type="AlphaFoldDB" id="A0A167PUT8"/>
<dbReference type="EMBL" id="KV440973">
    <property type="protein sequence ID" value="OAD78574.1"/>
    <property type="molecule type" value="Genomic_DNA"/>
</dbReference>
<dbReference type="PANTHER" id="PTHR47942:SF63">
    <property type="entry name" value="PENTATRICOPEPTIDE REPEAT-CONTAINING PROTEIN"/>
    <property type="match status" value="1"/>
</dbReference>
<dbReference type="InParanoid" id="A0A167PUT8"/>
<dbReference type="Gene3D" id="1.25.40.10">
    <property type="entry name" value="Tetratricopeptide repeat domain"/>
    <property type="match status" value="2"/>
</dbReference>
<evidence type="ECO:0000313" key="5">
    <source>
        <dbReference type="Proteomes" id="UP000077315"/>
    </source>
</evidence>
<dbReference type="InterPro" id="IPR011990">
    <property type="entry name" value="TPR-like_helical_dom_sf"/>
</dbReference>
<dbReference type="NCBIfam" id="TIGR00756">
    <property type="entry name" value="PPR"/>
    <property type="match status" value="2"/>
</dbReference>
<evidence type="ECO:0000313" key="4">
    <source>
        <dbReference type="EMBL" id="OAD78574.1"/>
    </source>
</evidence>
<sequence length="473" mass="53535">MNVHKTTVALSALSRASLPRSAIRQSITSFPRENLLLPVNVTVRHAHNGNCDVYRFHHVKTLTKLNQNLLGAISNKNEEAVWRVYTELSETKKLNSLTAEQHSMALRAFRLKNHVSYGSEEIENMKNRILFIVENMKSLNIGLDLRDYNHLLDFFGRAGDWQTCVHYWDEMMAEPKGLWGVSPDIHSYNFYMRGALQGKKPTEVFNVLALMRKDNMEPNVFTYSTLIEAHGLMGDIRSADAVYQKTFLDATAAASPESAPGFFSFLSFQGGKQELTNVAARAVLELLPISPESGALKPNTSVFVALINAHGRHGNVKGLSHIQHKMMPAAKVQPDIKVYNALIRWYCKHSDIESVKQVFSDMEKNNIKPTVTSFNYLFRHEALKEKQTQKAEKLLDLMKRVYNITPITSMYRTLMKIHHHHNRNEDAKRVYRDYSKANGIRTESEAESETESGAEAESESPKLSTPTPAVTGN</sequence>
<feature type="compositionally biased region" description="Acidic residues" evidence="3">
    <location>
        <begin position="445"/>
        <end position="458"/>
    </location>
</feature>
<dbReference type="PANTHER" id="PTHR47942">
    <property type="entry name" value="TETRATRICOPEPTIDE REPEAT (TPR)-LIKE SUPERFAMILY PROTEIN-RELATED"/>
    <property type="match status" value="1"/>
</dbReference>
<keyword evidence="5" id="KW-1185">Reference proteome</keyword>
<dbReference type="Proteomes" id="UP000077315">
    <property type="component" value="Unassembled WGS sequence"/>
</dbReference>
<dbReference type="Pfam" id="PF01535">
    <property type="entry name" value="PPR"/>
    <property type="match status" value="1"/>
</dbReference>
<feature type="repeat" description="PPR" evidence="2">
    <location>
        <begin position="184"/>
        <end position="218"/>
    </location>
</feature>
<name>A0A167PUT8_PHYB8</name>
<evidence type="ECO:0008006" key="6">
    <source>
        <dbReference type="Google" id="ProtNLM"/>
    </source>
</evidence>
<dbReference type="VEuPathDB" id="FungiDB:PHYBLDRAFT_179598"/>
<dbReference type="STRING" id="763407.A0A167PUT8"/>
<dbReference type="PROSITE" id="PS51375">
    <property type="entry name" value="PPR"/>
    <property type="match status" value="2"/>
</dbReference>
<organism evidence="4 5">
    <name type="scientific">Phycomyces blakesleeanus (strain ATCC 8743b / DSM 1359 / FGSC 10004 / NBRC 33097 / NRRL 1555)</name>
    <dbReference type="NCBI Taxonomy" id="763407"/>
    <lineage>
        <taxon>Eukaryota</taxon>
        <taxon>Fungi</taxon>
        <taxon>Fungi incertae sedis</taxon>
        <taxon>Mucoromycota</taxon>
        <taxon>Mucoromycotina</taxon>
        <taxon>Mucoromycetes</taxon>
        <taxon>Mucorales</taxon>
        <taxon>Phycomycetaceae</taxon>
        <taxon>Phycomyces</taxon>
    </lineage>
</organism>
<protein>
    <recommendedName>
        <fullName evidence="6">Pentacotripeptide-repeat region of PRORP domain-containing protein</fullName>
    </recommendedName>
</protein>
<keyword evidence="1" id="KW-0677">Repeat</keyword>
<dbReference type="GeneID" id="28999079"/>
<feature type="repeat" description="PPR" evidence="2">
    <location>
        <begin position="335"/>
        <end position="369"/>
    </location>
</feature>
<gene>
    <name evidence="4" type="ORF">PHYBLDRAFT_179598</name>
</gene>
<proteinExistence type="predicted"/>
<feature type="region of interest" description="Disordered" evidence="3">
    <location>
        <begin position="436"/>
        <end position="473"/>
    </location>
</feature>
<evidence type="ECO:0000256" key="1">
    <source>
        <dbReference type="ARBA" id="ARBA00022737"/>
    </source>
</evidence>
<dbReference type="InterPro" id="IPR002885">
    <property type="entry name" value="PPR_rpt"/>
</dbReference>
<dbReference type="Pfam" id="PF13041">
    <property type="entry name" value="PPR_2"/>
    <property type="match status" value="2"/>
</dbReference>
<feature type="compositionally biased region" description="Polar residues" evidence="3">
    <location>
        <begin position="461"/>
        <end position="473"/>
    </location>
</feature>
<evidence type="ECO:0000256" key="2">
    <source>
        <dbReference type="PROSITE-ProRule" id="PRU00708"/>
    </source>
</evidence>
<dbReference type="InterPro" id="IPR051222">
    <property type="entry name" value="PPR/CCM1_RNA-binding"/>
</dbReference>